<name>A0A9W9IGJ2_9EURO</name>
<dbReference type="Proteomes" id="UP001149163">
    <property type="component" value="Unassembled WGS sequence"/>
</dbReference>
<reference evidence="2" key="1">
    <citation type="submission" date="2022-11" db="EMBL/GenBank/DDBJ databases">
        <authorList>
            <person name="Petersen C."/>
        </authorList>
    </citation>
    <scope>NUCLEOTIDE SEQUENCE</scope>
    <source>
        <strain evidence="2">IBT 26290</strain>
    </source>
</reference>
<organism evidence="2 3">
    <name type="scientific">Penicillium canariense</name>
    <dbReference type="NCBI Taxonomy" id="189055"/>
    <lineage>
        <taxon>Eukaryota</taxon>
        <taxon>Fungi</taxon>
        <taxon>Dikarya</taxon>
        <taxon>Ascomycota</taxon>
        <taxon>Pezizomycotina</taxon>
        <taxon>Eurotiomycetes</taxon>
        <taxon>Eurotiomycetidae</taxon>
        <taxon>Eurotiales</taxon>
        <taxon>Aspergillaceae</taxon>
        <taxon>Penicillium</taxon>
    </lineage>
</organism>
<proteinExistence type="predicted"/>
<evidence type="ECO:0000313" key="3">
    <source>
        <dbReference type="Proteomes" id="UP001149163"/>
    </source>
</evidence>
<dbReference type="GeneID" id="81424337"/>
<evidence type="ECO:0000313" key="2">
    <source>
        <dbReference type="EMBL" id="KAJ5177159.1"/>
    </source>
</evidence>
<dbReference type="AlphaFoldDB" id="A0A9W9IGJ2"/>
<sequence>MADIAPSVAAEEYRESLAAVDRKAEALANQIKKSKHFIVFTGAGVRPPNRRVDNRETKDSGTRH</sequence>
<accession>A0A9W9IGJ2</accession>
<dbReference type="EMBL" id="JAPQKN010000001">
    <property type="protein sequence ID" value="KAJ5177159.1"/>
    <property type="molecule type" value="Genomic_DNA"/>
</dbReference>
<feature type="compositionally biased region" description="Basic and acidic residues" evidence="1">
    <location>
        <begin position="50"/>
        <end position="64"/>
    </location>
</feature>
<evidence type="ECO:0000256" key="1">
    <source>
        <dbReference type="SAM" id="MobiDB-lite"/>
    </source>
</evidence>
<keyword evidence="3" id="KW-1185">Reference proteome</keyword>
<feature type="region of interest" description="Disordered" evidence="1">
    <location>
        <begin position="44"/>
        <end position="64"/>
    </location>
</feature>
<dbReference type="RefSeq" id="XP_056548767.1">
    <property type="nucleotide sequence ID" value="XM_056685161.1"/>
</dbReference>
<reference evidence="2" key="2">
    <citation type="journal article" date="2023" name="IMA Fungus">
        <title>Comparative genomic study of the Penicillium genus elucidates a diverse pangenome and 15 lateral gene transfer events.</title>
        <authorList>
            <person name="Petersen C."/>
            <person name="Sorensen T."/>
            <person name="Nielsen M.R."/>
            <person name="Sondergaard T.E."/>
            <person name="Sorensen J.L."/>
            <person name="Fitzpatrick D.A."/>
            <person name="Frisvad J.C."/>
            <person name="Nielsen K.L."/>
        </authorList>
    </citation>
    <scope>NUCLEOTIDE SEQUENCE</scope>
    <source>
        <strain evidence="2">IBT 26290</strain>
    </source>
</reference>
<protein>
    <submittedName>
        <fullName evidence="2">DHS-like NAD/FAD-binding domain-containing protein</fullName>
    </submittedName>
</protein>
<dbReference type="OrthoDB" id="424302at2759"/>
<gene>
    <name evidence="2" type="ORF">N7482_003036</name>
</gene>
<comment type="caution">
    <text evidence="2">The sequence shown here is derived from an EMBL/GenBank/DDBJ whole genome shotgun (WGS) entry which is preliminary data.</text>
</comment>